<sequence length="50" mass="5697">MAVGGSKKDYVSIREKDLIRYDVKPTLTGLKNFIKENDESILGFLDSEYV</sequence>
<feature type="non-terminal residue" evidence="1">
    <location>
        <position position="50"/>
    </location>
</feature>
<reference evidence="1" key="1">
    <citation type="journal article" date="2014" name="Front. Microbiol.">
        <title>High frequency of phylogenetically diverse reductive dehalogenase-homologous genes in deep subseafloor sedimentary metagenomes.</title>
        <authorList>
            <person name="Kawai M."/>
            <person name="Futagami T."/>
            <person name="Toyoda A."/>
            <person name="Takaki Y."/>
            <person name="Nishi S."/>
            <person name="Hori S."/>
            <person name="Arai W."/>
            <person name="Tsubouchi T."/>
            <person name="Morono Y."/>
            <person name="Uchiyama I."/>
            <person name="Ito T."/>
            <person name="Fujiyama A."/>
            <person name="Inagaki F."/>
            <person name="Takami H."/>
        </authorList>
    </citation>
    <scope>NUCLEOTIDE SEQUENCE</scope>
    <source>
        <strain evidence="1">Expedition CK06-06</strain>
    </source>
</reference>
<dbReference type="EMBL" id="BARU01041188">
    <property type="protein sequence ID" value="GAH85767.1"/>
    <property type="molecule type" value="Genomic_DNA"/>
</dbReference>
<gene>
    <name evidence="1" type="ORF">S03H2_63544</name>
</gene>
<organism evidence="1">
    <name type="scientific">marine sediment metagenome</name>
    <dbReference type="NCBI Taxonomy" id="412755"/>
    <lineage>
        <taxon>unclassified sequences</taxon>
        <taxon>metagenomes</taxon>
        <taxon>ecological metagenomes</taxon>
    </lineage>
</organism>
<evidence type="ECO:0000313" key="1">
    <source>
        <dbReference type="EMBL" id="GAH85767.1"/>
    </source>
</evidence>
<proteinExistence type="predicted"/>
<protein>
    <submittedName>
        <fullName evidence="1">Uncharacterized protein</fullName>
    </submittedName>
</protein>
<name>X1IVL4_9ZZZZ</name>
<comment type="caution">
    <text evidence="1">The sequence shown here is derived from an EMBL/GenBank/DDBJ whole genome shotgun (WGS) entry which is preliminary data.</text>
</comment>
<dbReference type="AlphaFoldDB" id="X1IVL4"/>
<accession>X1IVL4</accession>